<sequence>MSRDIKAIKKDILDQFRAMEGEENDIIPENWLVEEYLPFLNSYEKKDFEKAIKQLAAKGFLKYEMKGTVPRLKLTEKGANLIH</sequence>
<comment type="caution">
    <text evidence="1">The sequence shown here is derived from an EMBL/GenBank/DDBJ whole genome shotgun (WGS) entry which is preliminary data.</text>
</comment>
<evidence type="ECO:0000313" key="1">
    <source>
        <dbReference type="EMBL" id="MCJ8499078.1"/>
    </source>
</evidence>
<name>A0AA41UN08_9BACT</name>
<evidence type="ECO:0000313" key="2">
    <source>
        <dbReference type="Proteomes" id="UP001165427"/>
    </source>
</evidence>
<gene>
    <name evidence="1" type="ORF">MRX98_00715</name>
</gene>
<dbReference type="AlphaFoldDB" id="A0AA41UN08"/>
<accession>A0AA41UN08</accession>
<proteinExistence type="predicted"/>
<organism evidence="1 2">
    <name type="scientific">Desulfatitalea alkaliphila</name>
    <dbReference type="NCBI Taxonomy" id="2929485"/>
    <lineage>
        <taxon>Bacteria</taxon>
        <taxon>Pseudomonadati</taxon>
        <taxon>Thermodesulfobacteriota</taxon>
        <taxon>Desulfobacteria</taxon>
        <taxon>Desulfobacterales</taxon>
        <taxon>Desulfosarcinaceae</taxon>
        <taxon>Desulfatitalea</taxon>
    </lineage>
</organism>
<protein>
    <submittedName>
        <fullName evidence="1">Uncharacterized protein</fullName>
    </submittedName>
</protein>
<keyword evidence="2" id="KW-1185">Reference proteome</keyword>
<reference evidence="1" key="1">
    <citation type="submission" date="2022-04" db="EMBL/GenBank/DDBJ databases">
        <title>Desulfatitalea alkaliphila sp. nov., a novel anaerobic sulfate-reducing bacterium isolated from terrestrial mud volcano, Taman Peninsula, Russia.</title>
        <authorList>
            <person name="Khomyakova M.A."/>
            <person name="Merkel A.Y."/>
            <person name="Slobodkin A.I."/>
        </authorList>
    </citation>
    <scope>NUCLEOTIDE SEQUENCE</scope>
    <source>
        <strain evidence="1">M08but</strain>
    </source>
</reference>
<dbReference type="RefSeq" id="WP_246902151.1">
    <property type="nucleotide sequence ID" value="NZ_JALJRB010000001.1"/>
</dbReference>
<dbReference type="Proteomes" id="UP001165427">
    <property type="component" value="Unassembled WGS sequence"/>
</dbReference>
<dbReference type="EMBL" id="JALJRB010000001">
    <property type="protein sequence ID" value="MCJ8499078.1"/>
    <property type="molecule type" value="Genomic_DNA"/>
</dbReference>